<feature type="chain" id="PRO_5046370226" description="DUF3108 domain-containing protein" evidence="1">
    <location>
        <begin position="22"/>
        <end position="236"/>
    </location>
</feature>
<proteinExistence type="predicted"/>
<evidence type="ECO:0000313" key="4">
    <source>
        <dbReference type="Proteomes" id="UP001302349"/>
    </source>
</evidence>
<evidence type="ECO:0000313" key="3">
    <source>
        <dbReference type="EMBL" id="WOK06218.1"/>
    </source>
</evidence>
<dbReference type="Pfam" id="PF21347">
    <property type="entry name" value="DUF3108_like"/>
    <property type="match status" value="1"/>
</dbReference>
<dbReference type="Gene3D" id="2.40.360.20">
    <property type="match status" value="1"/>
</dbReference>
<sequence length="236" mass="26424">MQLLKSFFAVGLLIFSHQAFSQCNPYFNYNEGAVIERTYFNKKGKEVSQDKTEILSVTGSGNNQTIKARVTMYDKKKELSNSEIEMICEDGVFKMDMRNFMPQGMEGMEDVQIVFEGDQLTIPSDLKAGQSLKDLNFVVKIVSDNPAMKAMATNTNVSIKNRKVVGKEKITTAAGTYDCFKMTYDSESTVSIMGMKRTMNSSSVEYLSEGAGMVKSESYDEKGQLNSYVELSSFKK</sequence>
<organism evidence="3 4">
    <name type="scientific">Imperialibacter roseus</name>
    <dbReference type="NCBI Taxonomy" id="1324217"/>
    <lineage>
        <taxon>Bacteria</taxon>
        <taxon>Pseudomonadati</taxon>
        <taxon>Bacteroidota</taxon>
        <taxon>Cytophagia</taxon>
        <taxon>Cytophagales</taxon>
        <taxon>Flammeovirgaceae</taxon>
        <taxon>Imperialibacter</taxon>
    </lineage>
</organism>
<dbReference type="Proteomes" id="UP001302349">
    <property type="component" value="Chromosome"/>
</dbReference>
<evidence type="ECO:0000259" key="2">
    <source>
        <dbReference type="Pfam" id="PF21347"/>
    </source>
</evidence>
<feature type="domain" description="DUF3108" evidence="2">
    <location>
        <begin position="31"/>
        <end position="231"/>
    </location>
</feature>
<feature type="signal peptide" evidence="1">
    <location>
        <begin position="1"/>
        <end position="21"/>
    </location>
</feature>
<gene>
    <name evidence="3" type="ORF">RT717_24380</name>
</gene>
<name>A0ABZ0IP37_9BACT</name>
<accession>A0ABZ0IP37</accession>
<dbReference type="RefSeq" id="WP_317488947.1">
    <property type="nucleotide sequence ID" value="NZ_CP136051.1"/>
</dbReference>
<protein>
    <recommendedName>
        <fullName evidence="2">DUF3108 domain-containing protein</fullName>
    </recommendedName>
</protein>
<dbReference type="EMBL" id="CP136051">
    <property type="protein sequence ID" value="WOK06218.1"/>
    <property type="molecule type" value="Genomic_DNA"/>
</dbReference>
<dbReference type="InterPro" id="IPR049279">
    <property type="entry name" value="DUF3108-like"/>
</dbReference>
<keyword evidence="4" id="KW-1185">Reference proteome</keyword>
<evidence type="ECO:0000256" key="1">
    <source>
        <dbReference type="SAM" id="SignalP"/>
    </source>
</evidence>
<keyword evidence="1" id="KW-0732">Signal</keyword>
<reference evidence="3 4" key="1">
    <citation type="journal article" date="2023" name="Microbiol. Resour. Announc.">
        <title>Complete Genome Sequence of Imperialibacter roseus strain P4T.</title>
        <authorList>
            <person name="Tizabi D.R."/>
            <person name="Bachvaroff T."/>
            <person name="Hill R.T."/>
        </authorList>
    </citation>
    <scope>NUCLEOTIDE SEQUENCE [LARGE SCALE GENOMIC DNA]</scope>
    <source>
        <strain evidence="3 4">P4T</strain>
    </source>
</reference>